<dbReference type="AlphaFoldDB" id="A0A067CU02"/>
<feature type="transmembrane region" description="Helical" evidence="2">
    <location>
        <begin position="166"/>
        <end position="186"/>
    </location>
</feature>
<keyword evidence="3" id="KW-0732">Signal</keyword>
<dbReference type="VEuPathDB" id="FungiDB:SPRG_01277"/>
<keyword evidence="2" id="KW-0812">Transmembrane</keyword>
<proteinExistence type="predicted"/>
<dbReference type="RefSeq" id="XP_012194889.1">
    <property type="nucleotide sequence ID" value="XM_012339499.1"/>
</dbReference>
<feature type="region of interest" description="Disordered" evidence="1">
    <location>
        <begin position="321"/>
        <end position="404"/>
    </location>
</feature>
<dbReference type="PRINTS" id="PR01217">
    <property type="entry name" value="PRICHEXTENSN"/>
</dbReference>
<name>A0A067CU02_SAPPC</name>
<organism evidence="4 5">
    <name type="scientific">Saprolegnia parasitica (strain CBS 223.65)</name>
    <dbReference type="NCBI Taxonomy" id="695850"/>
    <lineage>
        <taxon>Eukaryota</taxon>
        <taxon>Sar</taxon>
        <taxon>Stramenopiles</taxon>
        <taxon>Oomycota</taxon>
        <taxon>Saprolegniomycetes</taxon>
        <taxon>Saprolegniales</taxon>
        <taxon>Saprolegniaceae</taxon>
        <taxon>Saprolegnia</taxon>
    </lineage>
</organism>
<evidence type="ECO:0000313" key="5">
    <source>
        <dbReference type="Proteomes" id="UP000030745"/>
    </source>
</evidence>
<evidence type="ECO:0000256" key="2">
    <source>
        <dbReference type="SAM" id="Phobius"/>
    </source>
</evidence>
<reference evidence="4 5" key="1">
    <citation type="journal article" date="2013" name="PLoS Genet.">
        <title>Distinctive expansion of potential virulence genes in the genome of the oomycete fish pathogen Saprolegnia parasitica.</title>
        <authorList>
            <person name="Jiang R.H."/>
            <person name="de Bruijn I."/>
            <person name="Haas B.J."/>
            <person name="Belmonte R."/>
            <person name="Lobach L."/>
            <person name="Christie J."/>
            <person name="van den Ackerveken G."/>
            <person name="Bottin A."/>
            <person name="Bulone V."/>
            <person name="Diaz-Moreno S.M."/>
            <person name="Dumas B."/>
            <person name="Fan L."/>
            <person name="Gaulin E."/>
            <person name="Govers F."/>
            <person name="Grenville-Briggs L.J."/>
            <person name="Horner N.R."/>
            <person name="Levin J.Z."/>
            <person name="Mammella M."/>
            <person name="Meijer H.J."/>
            <person name="Morris P."/>
            <person name="Nusbaum C."/>
            <person name="Oome S."/>
            <person name="Phillips A.J."/>
            <person name="van Rooyen D."/>
            <person name="Rzeszutek E."/>
            <person name="Saraiva M."/>
            <person name="Secombes C.J."/>
            <person name="Seidl M.F."/>
            <person name="Snel B."/>
            <person name="Stassen J.H."/>
            <person name="Sykes S."/>
            <person name="Tripathy S."/>
            <person name="van den Berg H."/>
            <person name="Vega-Arreguin J.C."/>
            <person name="Wawra S."/>
            <person name="Young S.K."/>
            <person name="Zeng Q."/>
            <person name="Dieguez-Uribeondo J."/>
            <person name="Russ C."/>
            <person name="Tyler B.M."/>
            <person name="van West P."/>
        </authorList>
    </citation>
    <scope>NUCLEOTIDE SEQUENCE [LARGE SCALE GENOMIC DNA]</scope>
    <source>
        <strain evidence="4 5">CBS 223.65</strain>
    </source>
</reference>
<feature type="compositionally biased region" description="Low complexity" evidence="1">
    <location>
        <begin position="36"/>
        <end position="48"/>
    </location>
</feature>
<dbReference type="EMBL" id="KK583191">
    <property type="protein sequence ID" value="KDO34003.1"/>
    <property type="molecule type" value="Genomic_DNA"/>
</dbReference>
<feature type="compositionally biased region" description="Pro residues" evidence="1">
    <location>
        <begin position="49"/>
        <end position="81"/>
    </location>
</feature>
<gene>
    <name evidence="4" type="ORF">SPRG_01277</name>
</gene>
<feature type="signal peptide" evidence="3">
    <location>
        <begin position="1"/>
        <end position="27"/>
    </location>
</feature>
<keyword evidence="2" id="KW-0472">Membrane</keyword>
<evidence type="ECO:0000256" key="1">
    <source>
        <dbReference type="SAM" id="MobiDB-lite"/>
    </source>
</evidence>
<keyword evidence="5" id="KW-1185">Reference proteome</keyword>
<dbReference type="OMA" id="LTPCENI"/>
<keyword evidence="2" id="KW-1133">Transmembrane helix</keyword>
<dbReference type="Proteomes" id="UP000030745">
    <property type="component" value="Unassembled WGS sequence"/>
</dbReference>
<feature type="chain" id="PRO_5001634933" evidence="3">
    <location>
        <begin position="28"/>
        <end position="429"/>
    </location>
</feature>
<feature type="compositionally biased region" description="Basic and acidic residues" evidence="1">
    <location>
        <begin position="387"/>
        <end position="396"/>
    </location>
</feature>
<feature type="compositionally biased region" description="Polar residues" evidence="1">
    <location>
        <begin position="355"/>
        <end position="367"/>
    </location>
</feature>
<dbReference type="KEGG" id="spar:SPRG_01277"/>
<dbReference type="GeneID" id="24123875"/>
<feature type="region of interest" description="Disordered" evidence="1">
    <location>
        <begin position="31"/>
        <end position="118"/>
    </location>
</feature>
<evidence type="ECO:0000313" key="4">
    <source>
        <dbReference type="EMBL" id="KDO34003.1"/>
    </source>
</evidence>
<accession>A0A067CU02</accession>
<sequence length="429" mass="46442">MRCRPVVLHLWLSLVLLASTRMPAVVCANMTSQNDTPTATPVTVTTPPTASPVPTDAPTPSPSPSTMTPPPTTTPPPPTTTLPPTTVTPEPTTTQAPTTTTPPPTATPTTTTTTAPTPIPEVIIMTDAPTIQPMREAVPTMAKEVASSAPPASAAPIATTGAPWKFYVAIAAANVAVVAVVLFVLFRRRAARHRKTMDSFESFTPRGDQRPFDSNSVDVDLMESSVVSYEALTPCENIVTSGYSSVDPSSSMRMSKLSFMSEGDEPLENDDLEDMVVLTHPQQYGPDMHKARWSAFNIRPEFPGNISTTLRATYPSWQERLSKGSSSHAHESSVVDDDDELPTPSHDPAFPKMLSAQSNWSQWQDGHSFSGHLSEEDDDARTSSVAEWHDGERDSYMTDDDAPRISLESAGVDWHLGSADDWHDSRLHP</sequence>
<evidence type="ECO:0000256" key="3">
    <source>
        <dbReference type="SAM" id="SignalP"/>
    </source>
</evidence>
<feature type="compositionally biased region" description="Low complexity" evidence="1">
    <location>
        <begin position="107"/>
        <end position="116"/>
    </location>
</feature>
<protein>
    <submittedName>
        <fullName evidence="4">Uncharacterized protein</fullName>
    </submittedName>
</protein>
<feature type="compositionally biased region" description="Low complexity" evidence="1">
    <location>
        <begin position="82"/>
        <end position="99"/>
    </location>
</feature>
<dbReference type="OrthoDB" id="10395898at2759"/>